<reference evidence="1 2" key="1">
    <citation type="journal article" date="2018" name="Sci. Data">
        <title>The draft genome sequence of cork oak.</title>
        <authorList>
            <person name="Ramos A.M."/>
            <person name="Usie A."/>
            <person name="Barbosa P."/>
            <person name="Barros P.M."/>
            <person name="Capote T."/>
            <person name="Chaves I."/>
            <person name="Simoes F."/>
            <person name="Abreu I."/>
            <person name="Carrasquinho I."/>
            <person name="Faro C."/>
            <person name="Guimaraes J.B."/>
            <person name="Mendonca D."/>
            <person name="Nobrega F."/>
            <person name="Rodrigues L."/>
            <person name="Saibo N.J.M."/>
            <person name="Varela M.C."/>
            <person name="Egas C."/>
            <person name="Matos J."/>
            <person name="Miguel C.M."/>
            <person name="Oliveira M.M."/>
            <person name="Ricardo C.P."/>
            <person name="Goncalves S."/>
        </authorList>
    </citation>
    <scope>NUCLEOTIDE SEQUENCE [LARGE SCALE GENOMIC DNA]</scope>
    <source>
        <strain evidence="2">cv. HL8</strain>
    </source>
</reference>
<dbReference type="AlphaFoldDB" id="A0AAW0LZZ6"/>
<accession>A0AAW0LZZ6</accession>
<dbReference type="PANTHER" id="PTHR33265">
    <property type="entry name" value="AVR9/CF-9 RAPIDLY ELICITED PROTEIN-RELATED"/>
    <property type="match status" value="1"/>
</dbReference>
<comment type="caution">
    <text evidence="1">The sequence shown here is derived from an EMBL/GenBank/DDBJ whole genome shotgun (WGS) entry which is preliminary data.</text>
</comment>
<evidence type="ECO:0008006" key="3">
    <source>
        <dbReference type="Google" id="ProtNLM"/>
    </source>
</evidence>
<evidence type="ECO:0000313" key="2">
    <source>
        <dbReference type="Proteomes" id="UP000237347"/>
    </source>
</evidence>
<keyword evidence="2" id="KW-1185">Reference proteome</keyword>
<gene>
    <name evidence="1" type="ORF">CFP56_022668</name>
</gene>
<dbReference type="Proteomes" id="UP000237347">
    <property type="component" value="Unassembled WGS sequence"/>
</dbReference>
<organism evidence="1 2">
    <name type="scientific">Quercus suber</name>
    <name type="common">Cork oak</name>
    <dbReference type="NCBI Taxonomy" id="58331"/>
    <lineage>
        <taxon>Eukaryota</taxon>
        <taxon>Viridiplantae</taxon>
        <taxon>Streptophyta</taxon>
        <taxon>Embryophyta</taxon>
        <taxon>Tracheophyta</taxon>
        <taxon>Spermatophyta</taxon>
        <taxon>Magnoliopsida</taxon>
        <taxon>eudicotyledons</taxon>
        <taxon>Gunneridae</taxon>
        <taxon>Pentapetalae</taxon>
        <taxon>rosids</taxon>
        <taxon>fabids</taxon>
        <taxon>Fagales</taxon>
        <taxon>Fagaceae</taxon>
        <taxon>Quercus</taxon>
    </lineage>
</organism>
<name>A0AAW0LZZ6_QUESU</name>
<protein>
    <recommendedName>
        <fullName evidence="3">Avr9/Cf-9 rapidly elicited protein 146</fullName>
    </recommendedName>
</protein>
<dbReference type="PANTHER" id="PTHR33265:SF8">
    <property type="entry name" value="AVR9_CF-9 RAPIDLY ELICITED PROTEIN 146"/>
    <property type="match status" value="1"/>
</dbReference>
<evidence type="ECO:0000313" key="1">
    <source>
        <dbReference type="EMBL" id="KAK7856598.1"/>
    </source>
</evidence>
<proteinExistence type="predicted"/>
<dbReference type="InterPro" id="IPR008480">
    <property type="entry name" value="DUF761_pln"/>
</dbReference>
<dbReference type="EMBL" id="PKMF04000035">
    <property type="protein sequence ID" value="KAK7856598.1"/>
    <property type="molecule type" value="Genomic_DNA"/>
</dbReference>
<dbReference type="Pfam" id="PF05553">
    <property type="entry name" value="DUF761"/>
    <property type="match status" value="1"/>
</dbReference>
<sequence length="325" mass="37015">MEPNVPVIAAKRIWSIARVAFFMLRKGISKRKLMLDLNMMMKRGKIAGKAISNLMFHHHHHHPDRHVSFSAPREYEFSCSNTPNYAFHINNKRRHHHHSHNNHHSHFFTCAHAPATLDDDVATVSAVKAMVLEMLNNEAVVEASPALPGFGQSPMVRQLRITDSPFPLRDIDEDSHGAGKAISNLMFHHHVHHPDSHTSFSAPREYEFSCSNTPNYAFPINNKRRSHHHNNHHSHFFTCAHAPATLDDDEATVNAVKAMVLEMLNNEAAVEASPALPGFGRSPMVRQLRITDSPFPLRDIDEDSHVDKAAEEFIQRFYKELRQQN</sequence>